<sequence length="462" mass="51545">MFFSSRKDSAKQPSTASTQGEKKAVENYLRTLLDGELTQQPPVLKDPALQTIAHLIEQFAQQRRETLTGLSLEINRSVYDIIRASAQLNELARENRIVETNVKELLDAVGSMTEDIVHLAEATSETADQTGRGREAMDLTQTGIRIVARETETAQTGLTNMTQDVHTLHERTASIDNLVVTVNGIAEQTNLLALNASIEAARAGEHGRGFAVVADEVRKLAEQSKNSVDEIRDQLTKIRTGVEQITGEFQHMDDSFRANVDAVEQASDETGKLTSVFDAINKTIADLAPLAQRQSAAFEEMNATLQSTTGDVVRMTDGSKTCNHDMYDSIRKINAVRMKIGGLKLGFGPKEMIEFAKTDHMVWGIRIHQLMWGNVELNAADVENHALCRLGKWYFAEGKEKYGHMPEFETLGIVHEQFHKLCAATIRAYDDKHMQEVERNLPEIDRLSEEVLSILDKIKSRI</sequence>
<proteinExistence type="inferred from homology"/>
<keyword evidence="8" id="KW-1185">Reference proteome</keyword>
<evidence type="ECO:0000256" key="3">
    <source>
        <dbReference type="PROSITE-ProRule" id="PRU00284"/>
    </source>
</evidence>
<feature type="compositionally biased region" description="Basic and acidic residues" evidence="5">
    <location>
        <begin position="1"/>
        <end position="10"/>
    </location>
</feature>
<dbReference type="PRINTS" id="PR00260">
    <property type="entry name" value="CHEMTRNSDUCR"/>
</dbReference>
<dbReference type="PROSITE" id="PS50111">
    <property type="entry name" value="CHEMOTAXIS_TRANSDUC_2"/>
    <property type="match status" value="1"/>
</dbReference>
<gene>
    <name evidence="7" type="ORF">GCM10008919_04670</name>
</gene>
<dbReference type="Pfam" id="PF13682">
    <property type="entry name" value="CZB"/>
    <property type="match status" value="1"/>
</dbReference>
<dbReference type="PANTHER" id="PTHR32089:SF112">
    <property type="entry name" value="LYSOZYME-LIKE PROTEIN-RELATED"/>
    <property type="match status" value="1"/>
</dbReference>
<protein>
    <recommendedName>
        <fullName evidence="6">Methyl-accepting transducer domain-containing protein</fullName>
    </recommendedName>
</protein>
<feature type="region of interest" description="Disordered" evidence="5">
    <location>
        <begin position="1"/>
        <end position="22"/>
    </location>
</feature>
<comment type="caution">
    <text evidence="7">The sequence shown here is derived from an EMBL/GenBank/DDBJ whole genome shotgun (WGS) entry which is preliminary data.</text>
</comment>
<dbReference type="PANTHER" id="PTHR32089">
    <property type="entry name" value="METHYL-ACCEPTING CHEMOTAXIS PROTEIN MCPB"/>
    <property type="match status" value="1"/>
</dbReference>
<evidence type="ECO:0000256" key="4">
    <source>
        <dbReference type="SAM" id="Coils"/>
    </source>
</evidence>
<accession>A0ABN0SX18</accession>
<dbReference type="InterPro" id="IPR004089">
    <property type="entry name" value="MCPsignal_dom"/>
</dbReference>
<keyword evidence="4" id="KW-0175">Coiled coil</keyword>
<feature type="coiled-coil region" evidence="4">
    <location>
        <begin position="81"/>
        <end position="108"/>
    </location>
</feature>
<dbReference type="Gene3D" id="1.10.287.950">
    <property type="entry name" value="Methyl-accepting chemotaxis protein"/>
    <property type="match status" value="1"/>
</dbReference>
<dbReference type="Pfam" id="PF00015">
    <property type="entry name" value="MCPsignal"/>
    <property type="match status" value="1"/>
</dbReference>
<dbReference type="RefSeq" id="WP_304987855.1">
    <property type="nucleotide sequence ID" value="NZ_BAAACR010000002.1"/>
</dbReference>
<dbReference type="Proteomes" id="UP001500399">
    <property type="component" value="Unassembled WGS sequence"/>
</dbReference>
<dbReference type="SMART" id="SM00283">
    <property type="entry name" value="MA"/>
    <property type="match status" value="1"/>
</dbReference>
<reference evidence="7 8" key="1">
    <citation type="journal article" date="2019" name="Int. J. Syst. Evol. Microbiol.">
        <title>The Global Catalogue of Microorganisms (GCM) 10K type strain sequencing project: providing services to taxonomists for standard genome sequencing and annotation.</title>
        <authorList>
            <consortium name="The Broad Institute Genomics Platform"/>
            <consortium name="The Broad Institute Genome Sequencing Center for Infectious Disease"/>
            <person name="Wu L."/>
            <person name="Ma J."/>
        </authorList>
    </citation>
    <scope>NUCLEOTIDE SEQUENCE [LARGE SCALE GENOMIC DNA]</scope>
    <source>
        <strain evidence="7 8">JCM 8542</strain>
    </source>
</reference>
<dbReference type="EMBL" id="BAAACR010000002">
    <property type="protein sequence ID" value="GAA0204428.1"/>
    <property type="molecule type" value="Genomic_DNA"/>
</dbReference>
<evidence type="ECO:0000256" key="5">
    <source>
        <dbReference type="SAM" id="MobiDB-lite"/>
    </source>
</evidence>
<evidence type="ECO:0000313" key="8">
    <source>
        <dbReference type="Proteomes" id="UP001500399"/>
    </source>
</evidence>
<dbReference type="InterPro" id="IPR025991">
    <property type="entry name" value="Chemoreceptor_zinc-bind_dom"/>
</dbReference>
<evidence type="ECO:0000259" key="6">
    <source>
        <dbReference type="PROSITE" id="PS50111"/>
    </source>
</evidence>
<organism evidence="7 8">
    <name type="scientific">Selenomonas dianae</name>
    <dbReference type="NCBI Taxonomy" id="135079"/>
    <lineage>
        <taxon>Bacteria</taxon>
        <taxon>Bacillati</taxon>
        <taxon>Bacillota</taxon>
        <taxon>Negativicutes</taxon>
        <taxon>Selenomonadales</taxon>
        <taxon>Selenomonadaceae</taxon>
        <taxon>Selenomonas</taxon>
    </lineage>
</organism>
<dbReference type="SUPFAM" id="SSF58104">
    <property type="entry name" value="Methyl-accepting chemotaxis protein (MCP) signaling domain"/>
    <property type="match status" value="1"/>
</dbReference>
<comment type="similarity">
    <text evidence="2">Belongs to the methyl-accepting chemotaxis (MCP) protein family.</text>
</comment>
<evidence type="ECO:0000256" key="1">
    <source>
        <dbReference type="ARBA" id="ARBA00023224"/>
    </source>
</evidence>
<feature type="domain" description="Methyl-accepting transducer" evidence="6">
    <location>
        <begin position="70"/>
        <end position="309"/>
    </location>
</feature>
<evidence type="ECO:0000256" key="2">
    <source>
        <dbReference type="ARBA" id="ARBA00029447"/>
    </source>
</evidence>
<keyword evidence="1 3" id="KW-0807">Transducer</keyword>
<name>A0ABN0SX18_9FIRM</name>
<evidence type="ECO:0000313" key="7">
    <source>
        <dbReference type="EMBL" id="GAA0204428.1"/>
    </source>
</evidence>
<dbReference type="Gene3D" id="1.20.120.30">
    <property type="entry name" value="Aspartate receptor, ligand-binding domain"/>
    <property type="match status" value="1"/>
</dbReference>
<dbReference type="InterPro" id="IPR004090">
    <property type="entry name" value="Chemotax_Me-accpt_rcpt"/>
</dbReference>